<dbReference type="GO" id="GO:0016491">
    <property type="term" value="F:oxidoreductase activity"/>
    <property type="evidence" value="ECO:0007669"/>
    <property type="project" value="UniProtKB-KW"/>
</dbReference>
<evidence type="ECO:0000313" key="6">
    <source>
        <dbReference type="Proteomes" id="UP000586976"/>
    </source>
</evidence>
<gene>
    <name evidence="5" type="ORF">H1V43_20420</name>
</gene>
<dbReference type="SUPFAM" id="SSF51735">
    <property type="entry name" value="NAD(P)-binding Rossmann-fold domains"/>
    <property type="match status" value="1"/>
</dbReference>
<dbReference type="AlphaFoldDB" id="A0A7W2D2T7"/>
<reference evidence="5 6" key="1">
    <citation type="submission" date="2020-07" db="EMBL/GenBank/DDBJ databases">
        <title>Streptomyces isolated from Indian soil.</title>
        <authorList>
            <person name="Mandal S."/>
            <person name="Maiti P.K."/>
        </authorList>
    </citation>
    <scope>NUCLEOTIDE SEQUENCE [LARGE SCALE GENOMIC DNA]</scope>
    <source>
        <strain evidence="5 6">PSKA54</strain>
    </source>
</reference>
<proteinExistence type="inferred from homology"/>
<dbReference type="InterPro" id="IPR002347">
    <property type="entry name" value="SDR_fam"/>
</dbReference>
<dbReference type="PRINTS" id="PR00081">
    <property type="entry name" value="GDHRDH"/>
</dbReference>
<accession>A0A7W2D2T7</accession>
<evidence type="ECO:0000313" key="5">
    <source>
        <dbReference type="EMBL" id="MBA4863705.1"/>
    </source>
</evidence>
<evidence type="ECO:0000256" key="4">
    <source>
        <dbReference type="SAM" id="MobiDB-lite"/>
    </source>
</evidence>
<dbReference type="Gene3D" id="3.40.50.720">
    <property type="entry name" value="NAD(P)-binding Rossmann-like Domain"/>
    <property type="match status" value="1"/>
</dbReference>
<dbReference type="EMBL" id="JACEQY010000022">
    <property type="protein sequence ID" value="MBA4863705.1"/>
    <property type="molecule type" value="Genomic_DNA"/>
</dbReference>
<dbReference type="Proteomes" id="UP000586976">
    <property type="component" value="Unassembled WGS sequence"/>
</dbReference>
<sequence length="373" mass="39643">MATPQHKIGSGFGARSTADDVLQGIDLSGKLAVVTGGYSGLGLETTRALTRAGAHVVVPARRPATAHEAVADIEAAEVDELDLADLDSVRAFADRFLASGRTIDIVINNAGVMACPETRVGPGWEAQFATNHLGHYALVNRLWPAIAPGGARVVAVSSAGHHFSGIRWDDIHFEHGYDKWEAYGQAKTANVLFAVHLDTLGRDAGVRAFSLHPGGILTPLQRHLDKQEMIDRGWIDEAGELVDPTAFKTPQQGAATQVWAATSPQLQGLGGVYCEDCDIAEPTPSDGERIGVRDYATDPEQAARLWALSAELTGVDAFASADRYGGCGTTTDAGPRRTRDHGGRGTTTHPADRHSAGQAAPRRLPGYRRSFST</sequence>
<name>A0A7W2D2T7_9ACTN</name>
<evidence type="ECO:0000256" key="1">
    <source>
        <dbReference type="ARBA" id="ARBA00006484"/>
    </source>
</evidence>
<keyword evidence="6" id="KW-1185">Reference proteome</keyword>
<protein>
    <recommendedName>
        <fullName evidence="3">Probable oxidoreductase</fullName>
    </recommendedName>
</protein>
<comment type="similarity">
    <text evidence="1">Belongs to the short-chain dehydrogenases/reductases (SDR) family.</text>
</comment>
<keyword evidence="2" id="KW-0560">Oxidoreductase</keyword>
<evidence type="ECO:0000256" key="3">
    <source>
        <dbReference type="ARBA" id="ARBA00071493"/>
    </source>
</evidence>
<dbReference type="FunFam" id="3.40.50.720:FF:000594">
    <property type="entry name" value="Short-chain oxidoreductase"/>
    <property type="match status" value="1"/>
</dbReference>
<dbReference type="InterPro" id="IPR036291">
    <property type="entry name" value="NAD(P)-bd_dom_sf"/>
</dbReference>
<feature type="compositionally biased region" description="Basic and acidic residues" evidence="4">
    <location>
        <begin position="334"/>
        <end position="343"/>
    </location>
</feature>
<organism evidence="5 6">
    <name type="scientific">Streptomyces himalayensis subsp. aureolus</name>
    <dbReference type="NCBI Taxonomy" id="2758039"/>
    <lineage>
        <taxon>Bacteria</taxon>
        <taxon>Bacillati</taxon>
        <taxon>Actinomycetota</taxon>
        <taxon>Actinomycetes</taxon>
        <taxon>Kitasatosporales</taxon>
        <taxon>Streptomycetaceae</taxon>
        <taxon>Streptomyces</taxon>
        <taxon>Streptomyces himalayensis</taxon>
    </lineage>
</organism>
<dbReference type="PANTHER" id="PTHR24320:SF148">
    <property type="entry name" value="NAD(P)-BINDING ROSSMANN-FOLD SUPERFAMILY PROTEIN"/>
    <property type="match status" value="1"/>
</dbReference>
<dbReference type="NCBIfam" id="NF004845">
    <property type="entry name" value="PRK06196.1"/>
    <property type="match status" value="1"/>
</dbReference>
<comment type="caution">
    <text evidence="5">The sequence shown here is derived from an EMBL/GenBank/DDBJ whole genome shotgun (WGS) entry which is preliminary data.</text>
</comment>
<evidence type="ECO:0000256" key="2">
    <source>
        <dbReference type="ARBA" id="ARBA00023002"/>
    </source>
</evidence>
<feature type="region of interest" description="Disordered" evidence="4">
    <location>
        <begin position="326"/>
        <end position="373"/>
    </location>
</feature>
<dbReference type="Pfam" id="PF00106">
    <property type="entry name" value="adh_short"/>
    <property type="match status" value="1"/>
</dbReference>
<dbReference type="PANTHER" id="PTHR24320">
    <property type="entry name" value="RETINOL DEHYDROGENASE"/>
    <property type="match status" value="1"/>
</dbReference>